<dbReference type="EMBL" id="QYZD01000010">
    <property type="protein sequence ID" value="RJG23572.1"/>
    <property type="molecule type" value="Genomic_DNA"/>
</dbReference>
<gene>
    <name evidence="2" type="ORF">DQX05_13065</name>
</gene>
<comment type="caution">
    <text evidence="2">The sequence shown here is derived from an EMBL/GenBank/DDBJ whole genome shotgun (WGS) entry which is preliminary data.</text>
</comment>
<dbReference type="InterPro" id="IPR026881">
    <property type="entry name" value="WYL_dom"/>
</dbReference>
<evidence type="ECO:0000259" key="1">
    <source>
        <dbReference type="Pfam" id="PF13280"/>
    </source>
</evidence>
<name>A0A3A3GZ32_PANTH</name>
<feature type="domain" description="WYL" evidence="1">
    <location>
        <begin position="9"/>
        <end position="61"/>
    </location>
</feature>
<dbReference type="PROSITE" id="PS52050">
    <property type="entry name" value="WYL"/>
    <property type="match status" value="1"/>
</dbReference>
<sequence length="157" mass="17985">MDCAAEGIWIRAHYRSANQARWLRLRPLRIVTAHGFWYCEAFSLDHEEERTFRVDRFQEIERIEEAAELEAARLKRSRIKKTRDAGGDEIPIRARLTYRGALLAEKDEHIGDQVLQIGEEEWDCLSAQRMGVGGPLLLWAGSRWRGACAGRSPPGNP</sequence>
<accession>A0A3A3GZ32</accession>
<dbReference type="AlphaFoldDB" id="A0A3A3GZ32"/>
<organism evidence="2 3">
    <name type="scientific">Paenibacillus thiaminolyticus</name>
    <name type="common">Bacillus thiaminolyticus</name>
    <dbReference type="NCBI Taxonomy" id="49283"/>
    <lineage>
        <taxon>Bacteria</taxon>
        <taxon>Bacillati</taxon>
        <taxon>Bacillota</taxon>
        <taxon>Bacilli</taxon>
        <taxon>Bacillales</taxon>
        <taxon>Paenibacillaceae</taxon>
        <taxon>Paenibacillus</taxon>
    </lineage>
</organism>
<protein>
    <submittedName>
        <fullName evidence="2">WYL domain-containing protein</fullName>
    </submittedName>
</protein>
<dbReference type="Proteomes" id="UP000266177">
    <property type="component" value="Unassembled WGS sequence"/>
</dbReference>
<dbReference type="Pfam" id="PF13280">
    <property type="entry name" value="WYL"/>
    <property type="match status" value="1"/>
</dbReference>
<evidence type="ECO:0000313" key="2">
    <source>
        <dbReference type="EMBL" id="RJG23572.1"/>
    </source>
</evidence>
<reference evidence="2 3" key="1">
    <citation type="submission" date="2018-09" db="EMBL/GenBank/DDBJ databases">
        <title>Paenibacillus SK2017-BO5.</title>
        <authorList>
            <person name="Piskunova J.V."/>
            <person name="Dubiley S.A."/>
            <person name="Severinov K.V."/>
        </authorList>
    </citation>
    <scope>NUCLEOTIDE SEQUENCE [LARGE SCALE GENOMIC DNA]</scope>
    <source>
        <strain evidence="2 3">BO5</strain>
    </source>
</reference>
<proteinExistence type="predicted"/>
<dbReference type="OrthoDB" id="9815009at2"/>
<evidence type="ECO:0000313" key="3">
    <source>
        <dbReference type="Proteomes" id="UP000266177"/>
    </source>
</evidence>